<name>A0A4Z0BTA0_9BURK</name>
<sequence>MRRHAMPRRRHTWAKTLERNFLTLSRLAAPSVTAAFSPPARTRARAVPGDGAWIAGVSMGMAGMRRFRLFRPSGMAAGERLPLMVMLHGCGQDAESFAIATRMNQLAARERFLVLYPEQDRMANQQRCWNWFDTRNGRAFGEVDLVLNAIDQACLLHGGDREQVAVAGLSAGASLAALLATRHPARVRAVVMHSGVPPGSADSTMGALRAMRGSVNEGIEAPVQAAAAWPPLLVIHGSSDRIVDTRNALAAVQGWAQAAGARPGTGRKVQRGKRYPMTVTDYKAARSRTVARLVEITGLGHAWSGGSRVTHSDPSGPDASRLAWAFAADQFARQEAMRSAGRKAA</sequence>
<dbReference type="GO" id="GO:0016787">
    <property type="term" value="F:hydrolase activity"/>
    <property type="evidence" value="ECO:0007669"/>
    <property type="project" value="UniProtKB-KW"/>
</dbReference>
<dbReference type="InterPro" id="IPR050955">
    <property type="entry name" value="Plant_Biomass_Hydrol_Est"/>
</dbReference>
<keyword evidence="2" id="KW-0378">Hydrolase</keyword>
<accession>A0A4Z0BTA0</accession>
<dbReference type="Proteomes" id="UP000297564">
    <property type="component" value="Unassembled WGS sequence"/>
</dbReference>
<dbReference type="Gene3D" id="3.40.50.1820">
    <property type="entry name" value="alpha/beta hydrolase"/>
    <property type="match status" value="1"/>
</dbReference>
<dbReference type="SUPFAM" id="SSF53474">
    <property type="entry name" value="alpha/beta-Hydrolases"/>
    <property type="match status" value="1"/>
</dbReference>
<proteinExistence type="predicted"/>
<dbReference type="OrthoDB" id="9767239at2"/>
<protein>
    <submittedName>
        <fullName evidence="3">Phospholipase</fullName>
    </submittedName>
</protein>
<dbReference type="AlphaFoldDB" id="A0A4Z0BTA0"/>
<comment type="caution">
    <text evidence="3">The sequence shown here is derived from an EMBL/GenBank/DDBJ whole genome shotgun (WGS) entry which is preliminary data.</text>
</comment>
<evidence type="ECO:0000313" key="4">
    <source>
        <dbReference type="Proteomes" id="UP000297564"/>
    </source>
</evidence>
<dbReference type="EMBL" id="SMLL01000003">
    <property type="protein sequence ID" value="TFZ01255.1"/>
    <property type="molecule type" value="Genomic_DNA"/>
</dbReference>
<keyword evidence="1" id="KW-0732">Signal</keyword>
<dbReference type="InterPro" id="IPR029058">
    <property type="entry name" value="AB_hydrolase_fold"/>
</dbReference>
<dbReference type="InterPro" id="IPR010126">
    <property type="entry name" value="Esterase_phb"/>
</dbReference>
<dbReference type="PANTHER" id="PTHR43037">
    <property type="entry name" value="UNNAMED PRODUCT-RELATED"/>
    <property type="match status" value="1"/>
</dbReference>
<keyword evidence="4" id="KW-1185">Reference proteome</keyword>
<dbReference type="GO" id="GO:0005576">
    <property type="term" value="C:extracellular region"/>
    <property type="evidence" value="ECO:0007669"/>
    <property type="project" value="InterPro"/>
</dbReference>
<gene>
    <name evidence="3" type="ORF">EZ242_07690</name>
</gene>
<reference evidence="3 4" key="1">
    <citation type="submission" date="2019-03" db="EMBL/GenBank/DDBJ databases">
        <title>Ramlibacter rhizophilus CCTCC AB2015357, whole genome shotgun sequence.</title>
        <authorList>
            <person name="Zhang X."/>
            <person name="Feng G."/>
            <person name="Zhu H."/>
        </authorList>
    </citation>
    <scope>NUCLEOTIDE SEQUENCE [LARGE SCALE GENOMIC DNA]</scope>
    <source>
        <strain evidence="3 4">CCTCC AB2015357</strain>
    </source>
</reference>
<evidence type="ECO:0000256" key="1">
    <source>
        <dbReference type="ARBA" id="ARBA00022729"/>
    </source>
</evidence>
<evidence type="ECO:0000313" key="3">
    <source>
        <dbReference type="EMBL" id="TFZ01255.1"/>
    </source>
</evidence>
<dbReference type="PANTHER" id="PTHR43037:SF1">
    <property type="entry name" value="BLL1128 PROTEIN"/>
    <property type="match status" value="1"/>
</dbReference>
<dbReference type="Pfam" id="PF10503">
    <property type="entry name" value="Esterase_PHB"/>
    <property type="match status" value="1"/>
</dbReference>
<organism evidence="3 4">
    <name type="scientific">Ramlibacter rhizophilus</name>
    <dbReference type="NCBI Taxonomy" id="1781167"/>
    <lineage>
        <taxon>Bacteria</taxon>
        <taxon>Pseudomonadati</taxon>
        <taxon>Pseudomonadota</taxon>
        <taxon>Betaproteobacteria</taxon>
        <taxon>Burkholderiales</taxon>
        <taxon>Comamonadaceae</taxon>
        <taxon>Ramlibacter</taxon>
    </lineage>
</organism>
<evidence type="ECO:0000256" key="2">
    <source>
        <dbReference type="ARBA" id="ARBA00022801"/>
    </source>
</evidence>